<dbReference type="AlphaFoldDB" id="A0A9P7E3I2"/>
<accession>A0A9P7E3I2</accession>
<reference evidence="1" key="1">
    <citation type="journal article" date="2020" name="New Phytol.">
        <title>Comparative genomics reveals dynamic genome evolution in host specialist ectomycorrhizal fungi.</title>
        <authorList>
            <person name="Lofgren L.A."/>
            <person name="Nguyen N.H."/>
            <person name="Vilgalys R."/>
            <person name="Ruytinx J."/>
            <person name="Liao H.L."/>
            <person name="Branco S."/>
            <person name="Kuo A."/>
            <person name="LaButti K."/>
            <person name="Lipzen A."/>
            <person name="Andreopoulos W."/>
            <person name="Pangilinan J."/>
            <person name="Riley R."/>
            <person name="Hundley H."/>
            <person name="Na H."/>
            <person name="Barry K."/>
            <person name="Grigoriev I.V."/>
            <person name="Stajich J.E."/>
            <person name="Kennedy P.G."/>
        </authorList>
    </citation>
    <scope>NUCLEOTIDE SEQUENCE</scope>
    <source>
        <strain evidence="1">S12</strain>
    </source>
</reference>
<name>A0A9P7E3I2_9AGAM</name>
<sequence length="101" mass="11245">MYLDVGIAQNISGPLIIKIVLSTCTTTRSPKILKEQGINDSSVKPSISKNPPIMDIVGDADYIQWFGQIVYIDDDKVISRSGLRIVALFSWIVTKLYMQAK</sequence>
<dbReference type="EMBL" id="JABBWE010000001">
    <property type="protein sequence ID" value="KAG1810191.1"/>
    <property type="molecule type" value="Genomic_DNA"/>
</dbReference>
<dbReference type="RefSeq" id="XP_041167856.1">
    <property type="nucleotide sequence ID" value="XM_041299506.1"/>
</dbReference>
<gene>
    <name evidence="1" type="ORF">HD556DRAFT_1302545</name>
</gene>
<comment type="caution">
    <text evidence="1">The sequence shown here is derived from an EMBL/GenBank/DDBJ whole genome shotgun (WGS) entry which is preliminary data.</text>
</comment>
<dbReference type="GeneID" id="64593270"/>
<organism evidence="1 2">
    <name type="scientific">Suillus plorans</name>
    <dbReference type="NCBI Taxonomy" id="116603"/>
    <lineage>
        <taxon>Eukaryota</taxon>
        <taxon>Fungi</taxon>
        <taxon>Dikarya</taxon>
        <taxon>Basidiomycota</taxon>
        <taxon>Agaricomycotina</taxon>
        <taxon>Agaricomycetes</taxon>
        <taxon>Agaricomycetidae</taxon>
        <taxon>Boletales</taxon>
        <taxon>Suillineae</taxon>
        <taxon>Suillaceae</taxon>
        <taxon>Suillus</taxon>
    </lineage>
</organism>
<keyword evidence="2" id="KW-1185">Reference proteome</keyword>
<proteinExistence type="predicted"/>
<evidence type="ECO:0000313" key="1">
    <source>
        <dbReference type="EMBL" id="KAG1810191.1"/>
    </source>
</evidence>
<evidence type="ECO:0000313" key="2">
    <source>
        <dbReference type="Proteomes" id="UP000719766"/>
    </source>
</evidence>
<dbReference type="Proteomes" id="UP000719766">
    <property type="component" value="Unassembled WGS sequence"/>
</dbReference>
<protein>
    <submittedName>
        <fullName evidence="1">Uncharacterized protein</fullName>
    </submittedName>
</protein>